<organism evidence="1 2">
    <name type="scientific">Alectoria fallacina</name>
    <dbReference type="NCBI Taxonomy" id="1903189"/>
    <lineage>
        <taxon>Eukaryota</taxon>
        <taxon>Fungi</taxon>
        <taxon>Dikarya</taxon>
        <taxon>Ascomycota</taxon>
        <taxon>Pezizomycotina</taxon>
        <taxon>Lecanoromycetes</taxon>
        <taxon>OSLEUM clade</taxon>
        <taxon>Lecanoromycetidae</taxon>
        <taxon>Lecanorales</taxon>
        <taxon>Lecanorineae</taxon>
        <taxon>Parmeliaceae</taxon>
        <taxon>Alectoria</taxon>
    </lineage>
</organism>
<evidence type="ECO:0000313" key="1">
    <source>
        <dbReference type="EMBL" id="CAF9934941.1"/>
    </source>
</evidence>
<dbReference type="EMBL" id="CAJPDR010000396">
    <property type="protein sequence ID" value="CAF9934941.1"/>
    <property type="molecule type" value="Genomic_DNA"/>
</dbReference>
<evidence type="ECO:0000313" key="2">
    <source>
        <dbReference type="Proteomes" id="UP000664203"/>
    </source>
</evidence>
<dbReference type="PANTHER" id="PTHR38886">
    <property type="entry name" value="SESA DOMAIN-CONTAINING PROTEIN"/>
    <property type="match status" value="1"/>
</dbReference>
<comment type="caution">
    <text evidence="1">The sequence shown here is derived from an EMBL/GenBank/DDBJ whole genome shotgun (WGS) entry which is preliminary data.</text>
</comment>
<gene>
    <name evidence="1" type="ORF">ALECFALPRED_006188</name>
</gene>
<evidence type="ECO:0008006" key="3">
    <source>
        <dbReference type="Google" id="ProtNLM"/>
    </source>
</evidence>
<sequence length="284" mass="31826">MPVPFGFSIGDFINGIELLLDAVKSLHDTNGAQDDYKELGRELKHLRNGFEGIKALSLDPAQPVQSSAANAAVHDCLSCLDGFIPRNAKFSSLGSTPASQWTVAGLKNRWRMVQSALWKKADIARFRSQVQQHAEAIQMLLATIQINQLSSQGKLQTTVAQQSADHRRLTEGIGKNVFDQGFEQQRFKRTIDDQHKLVGKIRNDVHTIIGRQTSFAQSITADYRKTEDQILRHGRDQETFFRDSEETIAQLQADVKHTDTQVEMLIALERSMARSVPSLTQQSL</sequence>
<keyword evidence="2" id="KW-1185">Reference proteome</keyword>
<protein>
    <recommendedName>
        <fullName evidence="3">Fungal N-terminal domain-containing protein</fullName>
    </recommendedName>
</protein>
<dbReference type="AlphaFoldDB" id="A0A8H3G8L0"/>
<dbReference type="OrthoDB" id="3045089at2759"/>
<proteinExistence type="predicted"/>
<dbReference type="Proteomes" id="UP000664203">
    <property type="component" value="Unassembled WGS sequence"/>
</dbReference>
<dbReference type="PANTHER" id="PTHR38886:SF1">
    <property type="entry name" value="NACHT-NTPASE AND P-LOOP NTPASES N-TERMINAL DOMAIN-CONTAINING PROTEIN"/>
    <property type="match status" value="1"/>
</dbReference>
<accession>A0A8H3G8L0</accession>
<name>A0A8H3G8L0_9LECA</name>
<reference evidence="1" key="1">
    <citation type="submission" date="2021-03" db="EMBL/GenBank/DDBJ databases">
        <authorList>
            <person name="Tagirdzhanova G."/>
        </authorList>
    </citation>
    <scope>NUCLEOTIDE SEQUENCE</scope>
</reference>